<dbReference type="Pfam" id="PF00078">
    <property type="entry name" value="RVT_1"/>
    <property type="match status" value="1"/>
</dbReference>
<dbReference type="SUPFAM" id="SSF56219">
    <property type="entry name" value="DNase I-like"/>
    <property type="match status" value="1"/>
</dbReference>
<dbReference type="SUPFAM" id="SSF56672">
    <property type="entry name" value="DNA/RNA polymerases"/>
    <property type="match status" value="1"/>
</dbReference>
<proteinExistence type="predicted"/>
<accession>A0AAV0U844</accession>
<dbReference type="InterPro" id="IPR043502">
    <property type="entry name" value="DNA/RNA_pol_sf"/>
</dbReference>
<protein>
    <recommendedName>
        <fullName evidence="1">Reverse transcriptase domain-containing protein</fullName>
    </recommendedName>
</protein>
<comment type="caution">
    <text evidence="2">The sequence shown here is derived from an EMBL/GenBank/DDBJ whole genome shotgun (WGS) entry which is preliminary data.</text>
</comment>
<evidence type="ECO:0000259" key="1">
    <source>
        <dbReference type="PROSITE" id="PS50878"/>
    </source>
</evidence>
<sequence length="1088" mass="120757">MVGFQETKFSSWDHVKRANYFIASIDSRAVYFWSHGADSDYSGSRGHDGVGIVFRGDHPFDSLKDVSSSFADAAELSHRYLVIEATIGATTIFFHVIYAPVSGDMRRTFFDILPHSFPDGCHHLALGDFNVPIDPSLDERVASRTSPGVAELLNWQLRLGVVDAWRTFHPLLREFTGPGRRNRIDYGFASSELLEDYVVCFDHVKDKIWHHADHLPLSFTLQSPLYPQRTQLPWKCPSWLLKHSAVSAVLGHSLDALRARIRTGIADNPGALYDEHKRADGIYLRQMFHVLKNSDAVVERYLTQDLHEATCAHATENSEPSATSLLAARDALATHKAFIQSRCEAAKFDKDVSTGESGSSYFFRSPSSVNLRVSIPSATRPDGSSTTDPDEMAEVHRKYWGSLYRSPSHDFISSTSVSPFQPLELLRLLRHTTSCISSADQVHLDAPMTANDFYWAITTSGRGRSSGLDGLPIEYFQLSPHKWAQVLEGVYASQLRLGRMTKFQRRASITLLHKSGDRGDPSNYRPITLLNHDAKLGPKIMAHRLRNVLPHVLHGDQSGFVSGRSIRHSLARFQDLQQFCSSSGRTQAGAVLLDFAKAFDSVLWPALRLVLEHMGFGPHFLHCVKTFYTGTLVAVLVNGRASRYFELGCGVRQGDPLSPALFVLFLEPMLNYLRVTTGSLGIRVPTDATRHHLLAFADDCTGFLDDLAETPLFLRTVRGYADAAGLKLNVSKTKLLPFTACAPELRSSLVELGFTVVADNASTKLLGIDQSPCLPVCRRYDRILPLLVSRCLLWRYRARTLRGRAVILRTIILPLLWYTAAVTPMPPAVAAQVTLLCKAFLFKRVIGSPSSIRGPLAEEWLYWPTSRGGLGLPNVAIFAQTLLLCSLRDAVSSAGSPCIISRWSSPAIALFSMPLGPSGSGFDILYCAVPKSVAPTPQWALLGRFWYAALQTWQRLRDSSHHTSALSQFLLDAPLWRNVYFKVGTLGRLLEDSSTLVTHFRNLGYVRLRDFLLRHGRLPDKALCLSILAGVAFGSPPTALARCLAISFQIITLVPRLGCCFIWAGPPCPPVQRASWLVLSRSPLWSPP</sequence>
<name>A0AAV0U844_9STRA</name>
<dbReference type="Gene3D" id="3.60.10.10">
    <property type="entry name" value="Endonuclease/exonuclease/phosphatase"/>
    <property type="match status" value="1"/>
</dbReference>
<organism evidence="2 3">
    <name type="scientific">Peronospora farinosa</name>
    <dbReference type="NCBI Taxonomy" id="134698"/>
    <lineage>
        <taxon>Eukaryota</taxon>
        <taxon>Sar</taxon>
        <taxon>Stramenopiles</taxon>
        <taxon>Oomycota</taxon>
        <taxon>Peronosporomycetes</taxon>
        <taxon>Peronosporales</taxon>
        <taxon>Peronosporaceae</taxon>
        <taxon>Peronospora</taxon>
    </lineage>
</organism>
<feature type="domain" description="Reverse transcriptase" evidence="1">
    <location>
        <begin position="493"/>
        <end position="756"/>
    </location>
</feature>
<dbReference type="Proteomes" id="UP001159659">
    <property type="component" value="Unassembled WGS sequence"/>
</dbReference>
<dbReference type="InterPro" id="IPR000477">
    <property type="entry name" value="RT_dom"/>
</dbReference>
<gene>
    <name evidence="2" type="ORF">PFR002_LOCUS7101</name>
</gene>
<evidence type="ECO:0000313" key="2">
    <source>
        <dbReference type="EMBL" id="CAI5733156.1"/>
    </source>
</evidence>
<dbReference type="PROSITE" id="PS50878">
    <property type="entry name" value="RT_POL"/>
    <property type="match status" value="1"/>
</dbReference>
<dbReference type="CDD" id="cd01650">
    <property type="entry name" value="RT_nLTR_like"/>
    <property type="match status" value="1"/>
</dbReference>
<dbReference type="EMBL" id="CANTFK010000909">
    <property type="protein sequence ID" value="CAI5733156.1"/>
    <property type="molecule type" value="Genomic_DNA"/>
</dbReference>
<evidence type="ECO:0000313" key="3">
    <source>
        <dbReference type="Proteomes" id="UP001159659"/>
    </source>
</evidence>
<dbReference type="InterPro" id="IPR036691">
    <property type="entry name" value="Endo/exonu/phosph_ase_sf"/>
</dbReference>
<dbReference type="AlphaFoldDB" id="A0AAV0U844"/>
<dbReference type="PANTHER" id="PTHR19446">
    <property type="entry name" value="REVERSE TRANSCRIPTASES"/>
    <property type="match status" value="1"/>
</dbReference>
<reference evidence="2" key="1">
    <citation type="submission" date="2022-12" db="EMBL/GenBank/DDBJ databases">
        <authorList>
            <person name="Webb A."/>
        </authorList>
    </citation>
    <scope>NUCLEOTIDE SEQUENCE</scope>
    <source>
        <strain evidence="2">Pf2</strain>
    </source>
</reference>